<feature type="active site" evidence="9">
    <location>
        <position position="36"/>
    </location>
</feature>
<dbReference type="EC" id="6.2.-.-" evidence="8"/>
<dbReference type="Gene3D" id="3.30.420.360">
    <property type="match status" value="1"/>
</dbReference>
<dbReference type="Pfam" id="PF17788">
    <property type="entry name" value="HypF_C"/>
    <property type="match status" value="1"/>
</dbReference>
<dbReference type="InterPro" id="IPR036046">
    <property type="entry name" value="Acylphosphatase-like_dom_sf"/>
</dbReference>
<evidence type="ECO:0000313" key="12">
    <source>
        <dbReference type="EMBL" id="MEX5726951.1"/>
    </source>
</evidence>
<dbReference type="InterPro" id="IPR017945">
    <property type="entry name" value="DHBP_synth_RibB-like_a/b_dom"/>
</dbReference>
<dbReference type="PANTHER" id="PTHR42959">
    <property type="entry name" value="CARBAMOYLTRANSFERASE"/>
    <property type="match status" value="1"/>
</dbReference>
<keyword evidence="5" id="KW-0863">Zinc-finger</keyword>
<comment type="similarity">
    <text evidence="2 8">Belongs to the carbamoyltransferase HypF family.</text>
</comment>
<dbReference type="SUPFAM" id="SSF55821">
    <property type="entry name" value="YrdC/RibB"/>
    <property type="match status" value="1"/>
</dbReference>
<evidence type="ECO:0000256" key="7">
    <source>
        <dbReference type="ARBA" id="ARBA00048220"/>
    </source>
</evidence>
<reference evidence="12 13" key="1">
    <citation type="submission" date="2024-06" db="EMBL/GenBank/DDBJ databases">
        <title>Genome of Rhodovulum iodosum, a marine photoferrotroph.</title>
        <authorList>
            <person name="Bianchini G."/>
            <person name="Nikeleit V."/>
            <person name="Kappler A."/>
            <person name="Bryce C."/>
            <person name="Sanchez-Baracaldo P."/>
        </authorList>
    </citation>
    <scope>NUCLEOTIDE SEQUENCE [LARGE SCALE GENOMIC DNA]</scope>
    <source>
        <strain evidence="12 13">UT/N1</strain>
    </source>
</reference>
<dbReference type="SUPFAM" id="SSF54975">
    <property type="entry name" value="Acylphosphatase/BLUF domain-like"/>
    <property type="match status" value="1"/>
</dbReference>
<evidence type="ECO:0000256" key="8">
    <source>
        <dbReference type="PIRNR" id="PIRNR006256"/>
    </source>
</evidence>
<protein>
    <recommendedName>
        <fullName evidence="8">Carbamoyltransferase HypF</fullName>
        <ecNumber evidence="8">6.2.-.-</ecNumber>
    </recommendedName>
</protein>
<keyword evidence="13" id="KW-1185">Reference proteome</keyword>
<dbReference type="PANTHER" id="PTHR42959:SF1">
    <property type="entry name" value="CARBAMOYLTRANSFERASE HYPF"/>
    <property type="match status" value="1"/>
</dbReference>
<feature type="active site" evidence="9">
    <location>
        <position position="18"/>
    </location>
</feature>
<dbReference type="InterPro" id="IPR004421">
    <property type="entry name" value="Carbamoyltransferase_HypF"/>
</dbReference>
<dbReference type="InterPro" id="IPR011125">
    <property type="entry name" value="Znf_HypF"/>
</dbReference>
<proteinExistence type="inferred from homology"/>
<dbReference type="InterPro" id="IPR006070">
    <property type="entry name" value="Sua5-like_dom"/>
</dbReference>
<evidence type="ECO:0000256" key="4">
    <source>
        <dbReference type="ARBA" id="ARBA00022723"/>
    </source>
</evidence>
<comment type="caution">
    <text evidence="12">The sequence shown here is derived from an EMBL/GenBank/DDBJ whole genome shotgun (WGS) entry which is preliminary data.</text>
</comment>
<keyword evidence="3" id="KW-0436">Ligase</keyword>
<dbReference type="NCBIfam" id="TIGR00143">
    <property type="entry name" value="hypF"/>
    <property type="match status" value="1"/>
</dbReference>
<dbReference type="InterPro" id="IPR051060">
    <property type="entry name" value="Carbamoyltrans_HypF-like"/>
</dbReference>
<dbReference type="EMBL" id="JBEHHI010000001">
    <property type="protein sequence ID" value="MEX5726951.1"/>
    <property type="molecule type" value="Genomic_DNA"/>
</dbReference>
<evidence type="ECO:0000256" key="9">
    <source>
        <dbReference type="PROSITE-ProRule" id="PRU00520"/>
    </source>
</evidence>
<keyword evidence="6" id="KW-0862">Zinc</keyword>
<feature type="domain" description="Acylphosphatase-like" evidence="10">
    <location>
        <begin position="3"/>
        <end position="88"/>
    </location>
</feature>
<evidence type="ECO:0000256" key="5">
    <source>
        <dbReference type="ARBA" id="ARBA00022771"/>
    </source>
</evidence>
<evidence type="ECO:0000256" key="1">
    <source>
        <dbReference type="ARBA" id="ARBA00004711"/>
    </source>
</evidence>
<dbReference type="InterPro" id="IPR041440">
    <property type="entry name" value="HypF_C"/>
</dbReference>
<dbReference type="PROSITE" id="PS51160">
    <property type="entry name" value="ACYLPHOSPHATASE_3"/>
    <property type="match status" value="1"/>
</dbReference>
<dbReference type="Pfam" id="PF01300">
    <property type="entry name" value="Sua5_yciO_yrdC"/>
    <property type="match status" value="1"/>
</dbReference>
<dbReference type="InterPro" id="IPR001792">
    <property type="entry name" value="Acylphosphatase-like_dom"/>
</dbReference>
<organism evidence="12 13">
    <name type="scientific">Rhodovulum iodosum</name>
    <dbReference type="NCBI Taxonomy" id="68291"/>
    <lineage>
        <taxon>Bacteria</taxon>
        <taxon>Pseudomonadati</taxon>
        <taxon>Pseudomonadota</taxon>
        <taxon>Alphaproteobacteria</taxon>
        <taxon>Rhodobacterales</taxon>
        <taxon>Paracoccaceae</taxon>
        <taxon>Rhodovulum</taxon>
    </lineage>
</organism>
<evidence type="ECO:0000256" key="2">
    <source>
        <dbReference type="ARBA" id="ARBA00008097"/>
    </source>
</evidence>
<comment type="function">
    <text evidence="8">Involved in the maturation of [NiFe] hydrogenases. Along with HypE, it catalyzes the synthesis of the CN ligands of the active site iron of [NiFe]-hydrogenases. HypF functions as a carbamoyl transferase using carbamoylphosphate as a substrate and transferring the carboxamido moiety in an ATP-dependent reaction to the thiolate of the C-terminal cysteine of HypE yielding a protein-S-carboxamide.</text>
</comment>
<comment type="pathway">
    <text evidence="1 8">Protein modification; [NiFe] hydrogenase maturation.</text>
</comment>
<evidence type="ECO:0000256" key="3">
    <source>
        <dbReference type="ARBA" id="ARBA00022598"/>
    </source>
</evidence>
<dbReference type="PROSITE" id="PS00150">
    <property type="entry name" value="ACYLPHOSPHATASE_1"/>
    <property type="match status" value="1"/>
</dbReference>
<dbReference type="PIRSF" id="PIRSF006256">
    <property type="entry name" value="CMPcnvr_hdrg_mat"/>
    <property type="match status" value="1"/>
</dbReference>
<dbReference type="InterPro" id="IPR055128">
    <property type="entry name" value="HypF_C_2"/>
</dbReference>
<evidence type="ECO:0000259" key="11">
    <source>
        <dbReference type="PROSITE" id="PS51163"/>
    </source>
</evidence>
<dbReference type="PROSITE" id="PS51163">
    <property type="entry name" value="YRDC"/>
    <property type="match status" value="1"/>
</dbReference>
<dbReference type="Proteomes" id="UP001560019">
    <property type="component" value="Unassembled WGS sequence"/>
</dbReference>
<evidence type="ECO:0000256" key="6">
    <source>
        <dbReference type="ARBA" id="ARBA00022833"/>
    </source>
</evidence>
<dbReference type="Pfam" id="PF00708">
    <property type="entry name" value="Acylphosphatase"/>
    <property type="match status" value="1"/>
</dbReference>
<keyword evidence="9" id="KW-0378">Hydrolase</keyword>
<dbReference type="Gene3D" id="3.90.870.50">
    <property type="match status" value="1"/>
</dbReference>
<keyword evidence="4" id="KW-0479">Metal-binding</keyword>
<accession>A0ABV3XNR8</accession>
<dbReference type="Pfam" id="PF22521">
    <property type="entry name" value="HypF_C_2"/>
    <property type="match status" value="1"/>
</dbReference>
<dbReference type="Gene3D" id="3.30.420.40">
    <property type="match status" value="1"/>
</dbReference>
<feature type="domain" description="YrdC-like" evidence="11">
    <location>
        <begin position="194"/>
        <end position="374"/>
    </location>
</feature>
<evidence type="ECO:0000313" key="13">
    <source>
        <dbReference type="Proteomes" id="UP001560019"/>
    </source>
</evidence>
<evidence type="ECO:0000259" key="10">
    <source>
        <dbReference type="PROSITE" id="PS51160"/>
    </source>
</evidence>
<gene>
    <name evidence="12" type="ORF">Ga0609869_000304</name>
</gene>
<sequence>MDGREIRVRGQVQGVGFRPFVWQLAQTHGVCGEVCNDAHGVLIRAAGGDLDAFEAALSARPPALARVDAVETRSIAFAAPPEAFVIAASGRGGAETRVAPDAATCAACLAEIRAPGRRQGYAFTNCTHCGPRFTILRRLPYDREQTTMAAFEMCPACRAEYDTPADRRFHAQPIACPDCGPRLWLETDGRESADDPIVGAARILAAGGIVAVKGLGGFHLACDATDAGAVETLRRRKRRPSKPFALMARQEDLAGFCAPGAADLALLRDAAAPIVLVPGTGALPECVAPGMDRLGVMLAYTPLHHLLLDAVERPLVMTSGNLSGEPQAIGNDEARAKLSAFADAFLMHDRAIARRLDDSVERADPPMVLRRARGRVPGTLPLPPGFERTPQIVAYGGQMKAAICLTKNAQALLGHHLGEMGDALTYDAFVQADRDYAALFGHRPEIAACDLHPDFRATQYAEATGLPVVRVQHHHAHMAACLAENGWPLDGGRVAGIILDGLGLGPDGTVWGGEVLLGDYRGFDRRAWLKPAPLIGGDKAQAEPWRNALVRLDAAGLDEAADRLFAGAPLALARQAAAAGLNAPPSSSAGRLFDAVAACLGLCPLAQGFEGEAAMRLEALARTGDTGAGYDFDVAGGEIDPAPMFAALVADLGAGTDAALIAARFHTGLARQFAAAARGLVERGDAEVIVLSGGCFQNALLLTEMRRELAGLPVLTHRETPANDGGLALGQAAVAAAARLSPPESS</sequence>
<dbReference type="RefSeq" id="WP_125404410.1">
    <property type="nucleotide sequence ID" value="NZ_JBEHHI010000001.1"/>
</dbReference>
<name>A0ABV3XNR8_9RHOB</name>
<comment type="catalytic activity">
    <reaction evidence="7 8">
        <text>C-terminal L-cysteinyl-[HypE protein] + carbamoyl phosphate + ATP + H2O = C-terminal S-carboxamide-L-cysteinyl-[HypE protein] + AMP + phosphate + diphosphate + H(+)</text>
        <dbReference type="Rhea" id="RHEA:55636"/>
        <dbReference type="Rhea" id="RHEA-COMP:14247"/>
        <dbReference type="Rhea" id="RHEA-COMP:14392"/>
        <dbReference type="ChEBI" id="CHEBI:15377"/>
        <dbReference type="ChEBI" id="CHEBI:15378"/>
        <dbReference type="ChEBI" id="CHEBI:30616"/>
        <dbReference type="ChEBI" id="CHEBI:33019"/>
        <dbReference type="ChEBI" id="CHEBI:43474"/>
        <dbReference type="ChEBI" id="CHEBI:58228"/>
        <dbReference type="ChEBI" id="CHEBI:76913"/>
        <dbReference type="ChEBI" id="CHEBI:139126"/>
        <dbReference type="ChEBI" id="CHEBI:456215"/>
    </reaction>
</comment>
<dbReference type="Pfam" id="PF07503">
    <property type="entry name" value="zf-HYPF"/>
    <property type="match status" value="2"/>
</dbReference>
<dbReference type="InterPro" id="IPR017968">
    <property type="entry name" value="Acylphosphatase_CS"/>
</dbReference>
<comment type="catalytic activity">
    <reaction evidence="9">
        <text>an acyl phosphate + H2O = a carboxylate + phosphate + H(+)</text>
        <dbReference type="Rhea" id="RHEA:14965"/>
        <dbReference type="ChEBI" id="CHEBI:15377"/>
        <dbReference type="ChEBI" id="CHEBI:15378"/>
        <dbReference type="ChEBI" id="CHEBI:29067"/>
        <dbReference type="ChEBI" id="CHEBI:43474"/>
        <dbReference type="ChEBI" id="CHEBI:59918"/>
        <dbReference type="EC" id="3.6.1.7"/>
    </reaction>
</comment>
<dbReference type="Gene3D" id="3.30.110.120">
    <property type="match status" value="1"/>
</dbReference>